<keyword evidence="2 7" id="KW-0812">Transmembrane</keyword>
<evidence type="ECO:0000313" key="10">
    <source>
        <dbReference type="Proteomes" id="UP000001876"/>
    </source>
</evidence>
<evidence type="ECO:0000256" key="7">
    <source>
        <dbReference type="SAM" id="Phobius"/>
    </source>
</evidence>
<keyword evidence="5 7" id="KW-0472">Membrane</keyword>
<dbReference type="InterPro" id="IPR013057">
    <property type="entry name" value="AA_transpt_TM"/>
</dbReference>
<dbReference type="OMA" id="GERWFIT"/>
<evidence type="ECO:0000256" key="3">
    <source>
        <dbReference type="ARBA" id="ARBA00022970"/>
    </source>
</evidence>
<dbReference type="OrthoDB" id="28208at2759"/>
<evidence type="ECO:0000313" key="9">
    <source>
        <dbReference type="EMBL" id="EEH56334.1"/>
    </source>
</evidence>
<evidence type="ECO:0000256" key="5">
    <source>
        <dbReference type="ARBA" id="ARBA00023136"/>
    </source>
</evidence>
<protein>
    <submittedName>
        <fullName evidence="9">Amino Acid/Auxin permease family</fullName>
    </submittedName>
</protein>
<dbReference type="GeneID" id="9684938"/>
<dbReference type="eggNOG" id="KOG1305">
    <property type="taxonomic scope" value="Eukaryota"/>
</dbReference>
<reference evidence="9 10" key="1">
    <citation type="journal article" date="2009" name="Science">
        <title>Green evolution and dynamic adaptations revealed by genomes of the marine picoeukaryotes Micromonas.</title>
        <authorList>
            <person name="Worden A.Z."/>
            <person name="Lee J.H."/>
            <person name="Mock T."/>
            <person name="Rouze P."/>
            <person name="Simmons M.P."/>
            <person name="Aerts A.L."/>
            <person name="Allen A.E."/>
            <person name="Cuvelier M.L."/>
            <person name="Derelle E."/>
            <person name="Everett M.V."/>
            <person name="Foulon E."/>
            <person name="Grimwood J."/>
            <person name="Gundlach H."/>
            <person name="Henrissat B."/>
            <person name="Napoli C."/>
            <person name="McDonald S.M."/>
            <person name="Parker M.S."/>
            <person name="Rombauts S."/>
            <person name="Salamov A."/>
            <person name="Von Dassow P."/>
            <person name="Badger J.H."/>
            <person name="Coutinho P.M."/>
            <person name="Demir E."/>
            <person name="Dubchak I."/>
            <person name="Gentemann C."/>
            <person name="Eikrem W."/>
            <person name="Gready J.E."/>
            <person name="John U."/>
            <person name="Lanier W."/>
            <person name="Lindquist E.A."/>
            <person name="Lucas S."/>
            <person name="Mayer K.F."/>
            <person name="Moreau H."/>
            <person name="Not F."/>
            <person name="Otillar R."/>
            <person name="Panaud O."/>
            <person name="Pangilinan J."/>
            <person name="Paulsen I."/>
            <person name="Piegu B."/>
            <person name="Poliakov A."/>
            <person name="Robbens S."/>
            <person name="Schmutz J."/>
            <person name="Toulza E."/>
            <person name="Wyss T."/>
            <person name="Zelensky A."/>
            <person name="Zhou K."/>
            <person name="Armbrust E.V."/>
            <person name="Bhattacharya D."/>
            <person name="Goodenough U.W."/>
            <person name="Van de Peer Y."/>
            <person name="Grigoriev I.V."/>
        </authorList>
    </citation>
    <scope>NUCLEOTIDE SEQUENCE [LARGE SCALE GENOMIC DNA]</scope>
    <source>
        <strain evidence="9 10">CCMP1545</strain>
    </source>
</reference>
<feature type="domain" description="Amino acid transporter transmembrane" evidence="8">
    <location>
        <begin position="78"/>
        <end position="295"/>
    </location>
</feature>
<keyword evidence="3" id="KW-0029">Amino-acid transport</keyword>
<dbReference type="RefSeq" id="XP_003059202.1">
    <property type="nucleotide sequence ID" value="XM_003059156.1"/>
</dbReference>
<dbReference type="EMBL" id="GG663740">
    <property type="protein sequence ID" value="EEH56334.1"/>
    <property type="molecule type" value="Genomic_DNA"/>
</dbReference>
<feature type="transmembrane region" description="Helical" evidence="7">
    <location>
        <begin position="358"/>
        <end position="379"/>
    </location>
</feature>
<dbReference type="Proteomes" id="UP000001876">
    <property type="component" value="Unassembled WGS sequence"/>
</dbReference>
<feature type="transmembrane region" description="Helical" evidence="7">
    <location>
        <begin position="477"/>
        <end position="500"/>
    </location>
</feature>
<evidence type="ECO:0000256" key="6">
    <source>
        <dbReference type="SAM" id="MobiDB-lite"/>
    </source>
</evidence>
<feature type="transmembrane region" description="Helical" evidence="7">
    <location>
        <begin position="270"/>
        <end position="290"/>
    </location>
</feature>
<feature type="region of interest" description="Disordered" evidence="6">
    <location>
        <begin position="1"/>
        <end position="75"/>
    </location>
</feature>
<proteinExistence type="predicted"/>
<sequence length="569" mass="58572">MARAGGRRAPSRDDAARGRGRGSAADVVVDDDDARESMEVGLLGRYDDRGSARSDALDDDDDASPYPPPPSRAPRSALFTASLSLTMTAVGSTMLSLPAAFAQCGWALGLAVLLLFATLVDVSVLFLVGAARSARADSYEETCARLLGPNGEKLCRGALCVLIYGSLVSSQIIVADLASPSISAWIAGFGDAKIASSLEWLGDRRCIAAATLAAVYPLVLARSLSSLRSATSAAFLVIVAVVVAVAVAFATSDDAVDASVVASTVATRPGAIALALPVMALGFTCHFNVVDIDKEFSAAAAGGAGGGGGGGAARTNRDVHAVVHVSLLLVAFPIYALFACAGYFQYGASVSDDFLTEWAAAGARATTVAQVAVAGVNVLKYPLFAFGLRRNVEAAVDAAYGGWRATWRRRRAKGRARRRANVEDDETGSMLPDDEEEEEEEEEDAAAAAPAWAHHVALFLTHLSAAVVAIVCRELEVALDVVGATCGTLVTFILPGVLFLRAFDPAMRFPGGPGGDGLAWAAREAKDDDASGVVRARASAAATAAAYVLVGVGVAASVCGVVAVVYELA</sequence>
<keyword evidence="4 7" id="KW-1133">Transmembrane helix</keyword>
<feature type="transmembrane region" description="Helical" evidence="7">
    <location>
        <begin position="230"/>
        <end position="250"/>
    </location>
</feature>
<name>C1MUI1_MICPC</name>
<feature type="region of interest" description="Disordered" evidence="6">
    <location>
        <begin position="416"/>
        <end position="446"/>
    </location>
</feature>
<evidence type="ECO:0000256" key="4">
    <source>
        <dbReference type="ARBA" id="ARBA00022989"/>
    </source>
</evidence>
<dbReference type="Pfam" id="PF01490">
    <property type="entry name" value="Aa_trans"/>
    <property type="match status" value="2"/>
</dbReference>
<keyword evidence="10" id="KW-1185">Reference proteome</keyword>
<dbReference type="STRING" id="564608.C1MUI1"/>
<feature type="domain" description="Amino acid transporter transmembrane" evidence="8">
    <location>
        <begin position="321"/>
        <end position="504"/>
    </location>
</feature>
<gene>
    <name evidence="9" type="ORF">MICPUCDRAFT_58815</name>
</gene>
<feature type="transmembrane region" description="Helical" evidence="7">
    <location>
        <begin position="452"/>
        <end position="471"/>
    </location>
</feature>
<feature type="transmembrane region" description="Helical" evidence="7">
    <location>
        <begin position="106"/>
        <end position="128"/>
    </location>
</feature>
<accession>C1MUI1</accession>
<dbReference type="PANTHER" id="PTHR22950">
    <property type="entry name" value="AMINO ACID TRANSPORTER"/>
    <property type="match status" value="1"/>
</dbReference>
<feature type="transmembrane region" description="Helical" evidence="7">
    <location>
        <begin position="321"/>
        <end position="346"/>
    </location>
</feature>
<feature type="compositionally biased region" description="Basic and acidic residues" evidence="6">
    <location>
        <begin position="45"/>
        <end position="56"/>
    </location>
</feature>
<evidence type="ECO:0000256" key="1">
    <source>
        <dbReference type="ARBA" id="ARBA00004141"/>
    </source>
</evidence>
<dbReference type="GO" id="GO:0015179">
    <property type="term" value="F:L-amino acid transmembrane transporter activity"/>
    <property type="evidence" value="ECO:0007669"/>
    <property type="project" value="TreeGrafter"/>
</dbReference>
<feature type="transmembrane region" description="Helical" evidence="7">
    <location>
        <begin position="77"/>
        <end position="100"/>
    </location>
</feature>
<feature type="transmembrane region" description="Helical" evidence="7">
    <location>
        <begin position="544"/>
        <end position="566"/>
    </location>
</feature>
<feature type="compositionally biased region" description="Acidic residues" evidence="6">
    <location>
        <begin position="423"/>
        <end position="445"/>
    </location>
</feature>
<comment type="subcellular location">
    <subcellularLocation>
        <location evidence="1">Membrane</location>
        <topology evidence="1">Multi-pass membrane protein</topology>
    </subcellularLocation>
</comment>
<evidence type="ECO:0000259" key="8">
    <source>
        <dbReference type="Pfam" id="PF01490"/>
    </source>
</evidence>
<organism evidence="10">
    <name type="scientific">Micromonas pusilla (strain CCMP1545)</name>
    <name type="common">Picoplanktonic green alga</name>
    <dbReference type="NCBI Taxonomy" id="564608"/>
    <lineage>
        <taxon>Eukaryota</taxon>
        <taxon>Viridiplantae</taxon>
        <taxon>Chlorophyta</taxon>
        <taxon>Mamiellophyceae</taxon>
        <taxon>Mamiellales</taxon>
        <taxon>Mamiellaceae</taxon>
        <taxon>Micromonas</taxon>
    </lineage>
</organism>
<evidence type="ECO:0000256" key="2">
    <source>
        <dbReference type="ARBA" id="ARBA00022692"/>
    </source>
</evidence>
<dbReference type="KEGG" id="mpp:MICPUCDRAFT_58815"/>
<dbReference type="GO" id="GO:0016020">
    <property type="term" value="C:membrane"/>
    <property type="evidence" value="ECO:0007669"/>
    <property type="project" value="UniProtKB-SubCell"/>
</dbReference>
<keyword evidence="3" id="KW-0813">Transport</keyword>
<dbReference type="AlphaFoldDB" id="C1MUI1"/>